<evidence type="ECO:0000313" key="2">
    <source>
        <dbReference type="Proteomes" id="UP000198615"/>
    </source>
</evidence>
<dbReference type="Gene3D" id="3.40.50.2000">
    <property type="entry name" value="Glycogen Phosphorylase B"/>
    <property type="match status" value="1"/>
</dbReference>
<gene>
    <name evidence="1" type="ORF">SAMN05660686_01132</name>
</gene>
<dbReference type="PANTHER" id="PTHR21015">
    <property type="entry name" value="UDP-N-ACETYLGLUCOSAMINE--N-ACETYLMURAMYL-(PENTAPEPTIDE) PYROPHOSPHORYL-UNDECAPRENOL N-ACETYLGLUCOSAMINE TRANSFERASE 1"/>
    <property type="match status" value="1"/>
</dbReference>
<dbReference type="PANTHER" id="PTHR21015:SF22">
    <property type="entry name" value="GLYCOSYLTRANSFERASE"/>
    <property type="match status" value="1"/>
</dbReference>
<reference evidence="1 2" key="1">
    <citation type="submission" date="2016-10" db="EMBL/GenBank/DDBJ databases">
        <authorList>
            <person name="Varghese N."/>
            <person name="Submissions S."/>
        </authorList>
    </citation>
    <scope>NUCLEOTIDE SEQUENCE [LARGE SCALE GENOMIC DNA]</scope>
    <source>
        <strain evidence="1 2">DSM 18839</strain>
    </source>
</reference>
<protein>
    <submittedName>
        <fullName evidence="1">Spore coat polysaccharide biosynthesis protein SpsG, predicted glycosyltransferase</fullName>
    </submittedName>
</protein>
<sequence length="340" mass="35258">MIRADADGRIGMGHVMRCLALAQSWIGFGGTVRLACTAVPPAIAERYHAEGAEVVLHDRWPPQDLVDDAAAVVVDGLEITDSDMAAVVAAGLPLAIIDDMGHRPAYPGALVVNQNLHASHRLYAGKSDARLCLGPGWGLLRREFRPTGAEPRPMPDFASRLLVLMGGADPKGYSALALDAVAAAAERIAGEPEVILVVGAANPALPDLERRAALLPVRIDVRHDVRDMAGLLGSVDLAVSAAGSTVLEMAVLGVPMIIGAQNESEVGPAAALARTGAAVDIGPLEDLDPAVLVETVTALALDPERRSKLAENARTLVDGLGADRVAATIAGLLPDQRGNS</sequence>
<dbReference type="SUPFAM" id="SSF53756">
    <property type="entry name" value="UDP-Glycosyltransferase/glycogen phosphorylase"/>
    <property type="match status" value="1"/>
</dbReference>
<dbReference type="GO" id="GO:0016757">
    <property type="term" value="F:glycosyltransferase activity"/>
    <property type="evidence" value="ECO:0007669"/>
    <property type="project" value="TreeGrafter"/>
</dbReference>
<dbReference type="Gene3D" id="3.40.50.11190">
    <property type="match status" value="1"/>
</dbReference>
<comment type="caution">
    <text evidence="1">The sequence shown here is derived from an EMBL/GenBank/DDBJ whole genome shotgun (WGS) entry which is preliminary data.</text>
</comment>
<organism evidence="1 2">
    <name type="scientific">Thalassobaculum litoreum DSM 18839</name>
    <dbReference type="NCBI Taxonomy" id="1123362"/>
    <lineage>
        <taxon>Bacteria</taxon>
        <taxon>Pseudomonadati</taxon>
        <taxon>Pseudomonadota</taxon>
        <taxon>Alphaproteobacteria</taxon>
        <taxon>Rhodospirillales</taxon>
        <taxon>Thalassobaculaceae</taxon>
        <taxon>Thalassobaculum</taxon>
    </lineage>
</organism>
<dbReference type="AlphaFoldDB" id="A0A8G2BFH4"/>
<keyword evidence="1" id="KW-0808">Transferase</keyword>
<proteinExistence type="predicted"/>
<evidence type="ECO:0000313" key="1">
    <source>
        <dbReference type="EMBL" id="SDF39199.1"/>
    </source>
</evidence>
<name>A0A8G2BFH4_9PROT</name>
<accession>A0A8G2BFH4</accession>
<dbReference type="Proteomes" id="UP000198615">
    <property type="component" value="Unassembled WGS sequence"/>
</dbReference>
<dbReference type="EMBL" id="FNBW01000003">
    <property type="protein sequence ID" value="SDF39199.1"/>
    <property type="molecule type" value="Genomic_DNA"/>
</dbReference>
<keyword evidence="2" id="KW-1185">Reference proteome</keyword>